<dbReference type="Pfam" id="PF04041">
    <property type="entry name" value="Glyco_hydro_130"/>
    <property type="match status" value="2"/>
</dbReference>
<evidence type="ECO:0000313" key="5">
    <source>
        <dbReference type="Proteomes" id="UP000517523"/>
    </source>
</evidence>
<gene>
    <name evidence="4" type="ORF">FHS19_000142</name>
</gene>
<dbReference type="PIRSF" id="PIRSF016202">
    <property type="entry name" value="PH1107"/>
    <property type="match status" value="1"/>
</dbReference>
<comment type="similarity">
    <text evidence="3">Belongs to the glycosyl hydrolase 130 family.</text>
</comment>
<dbReference type="Gene3D" id="2.115.10.20">
    <property type="entry name" value="Glycosyl hydrolase domain, family 43"/>
    <property type="match status" value="1"/>
</dbReference>
<comment type="caution">
    <text evidence="4">The sequence shown here is derived from an EMBL/GenBank/DDBJ whole genome shotgun (WGS) entry which is preliminary data.</text>
</comment>
<dbReference type="SUPFAM" id="SSF75005">
    <property type="entry name" value="Arabinanase/levansucrase/invertase"/>
    <property type="match status" value="1"/>
</dbReference>
<keyword evidence="1" id="KW-0328">Glycosyltransferase</keyword>
<evidence type="ECO:0000313" key="4">
    <source>
        <dbReference type="EMBL" id="MBB3125488.1"/>
    </source>
</evidence>
<dbReference type="RefSeq" id="WP_183577218.1">
    <property type="nucleotide sequence ID" value="NZ_JACHXJ010000001.1"/>
</dbReference>
<reference evidence="4 5" key="1">
    <citation type="submission" date="2020-08" db="EMBL/GenBank/DDBJ databases">
        <title>Genomic Encyclopedia of Type Strains, Phase III (KMG-III): the genomes of soil and plant-associated and newly described type strains.</title>
        <authorList>
            <person name="Whitman W."/>
        </authorList>
    </citation>
    <scope>NUCLEOTIDE SEQUENCE [LARGE SCALE GENOMIC DNA]</scope>
    <source>
        <strain evidence="4 5">CECT 5831</strain>
    </source>
</reference>
<dbReference type="EMBL" id="JACHXJ010000001">
    <property type="protein sequence ID" value="MBB3125488.1"/>
    <property type="molecule type" value="Genomic_DNA"/>
</dbReference>
<evidence type="ECO:0000256" key="2">
    <source>
        <dbReference type="ARBA" id="ARBA00022679"/>
    </source>
</evidence>
<dbReference type="PANTHER" id="PTHR34106:SF5">
    <property type="entry name" value="GLYCOSIDASE"/>
    <property type="match status" value="1"/>
</dbReference>
<dbReference type="PANTHER" id="PTHR34106">
    <property type="entry name" value="GLYCOSIDASE"/>
    <property type="match status" value="1"/>
</dbReference>
<dbReference type="GO" id="GO:0016787">
    <property type="term" value="F:hydrolase activity"/>
    <property type="evidence" value="ECO:0007669"/>
    <property type="project" value="UniProtKB-KW"/>
</dbReference>
<dbReference type="GO" id="GO:0016757">
    <property type="term" value="F:glycosyltransferase activity"/>
    <property type="evidence" value="ECO:0007669"/>
    <property type="project" value="UniProtKB-KW"/>
</dbReference>
<accession>A0A839TJB6</accession>
<keyword evidence="4" id="KW-0378">Hydrolase</keyword>
<evidence type="ECO:0000256" key="3">
    <source>
        <dbReference type="ARBA" id="ARBA00024356"/>
    </source>
</evidence>
<dbReference type="CDD" id="cd18614">
    <property type="entry name" value="GH130"/>
    <property type="match status" value="1"/>
</dbReference>
<organism evidence="4 5">
    <name type="scientific">Paenibacillus rhizosphaerae</name>
    <dbReference type="NCBI Taxonomy" id="297318"/>
    <lineage>
        <taxon>Bacteria</taxon>
        <taxon>Bacillati</taxon>
        <taxon>Bacillota</taxon>
        <taxon>Bacilli</taxon>
        <taxon>Bacillales</taxon>
        <taxon>Paenibacillaceae</taxon>
        <taxon>Paenibacillus</taxon>
    </lineage>
</organism>
<proteinExistence type="inferred from homology"/>
<evidence type="ECO:0000256" key="1">
    <source>
        <dbReference type="ARBA" id="ARBA00022676"/>
    </source>
</evidence>
<protein>
    <submittedName>
        <fullName evidence="4">Putative GH43/DUF377 family glycosyl hydrolase</fullName>
    </submittedName>
</protein>
<sequence length="335" mass="38528">MKITRCESNPIVVPGMYDWRRVTVFNPAVIYENGKFFMIERTAGSLNPFQCYFGLLESEDGVHFSHVLDRPVIHPGQFGFPHGSIQDPRMVKIDDTYYLNYALRPCSMSYHPTGLGVPESFKPAYPDGWGEDAGDWLTRSSIAVSKDLIHWEFLCDTTPLNINDRDNILFPEKVNGKYVLLRRPEEFVGEEYGTDKPAMWITYSDNLTEWEEPRLLADSEQEWEIKKIGGATPPVRTDRGWLTLYHGVDRHNVYRAGAMLLDLDNPEIIIARSKKWIMEPEMYYEKFGLFIPDVIFPTANVVKDDLLYIYYGCTDTSIGLATVPLKDLVDFVLEN</sequence>
<name>A0A839TJB6_9BACL</name>
<dbReference type="Proteomes" id="UP000517523">
    <property type="component" value="Unassembled WGS sequence"/>
</dbReference>
<dbReference type="InterPro" id="IPR007184">
    <property type="entry name" value="Mannoside_phosphorylase"/>
</dbReference>
<keyword evidence="2" id="KW-0808">Transferase</keyword>
<dbReference type="InterPro" id="IPR023296">
    <property type="entry name" value="Glyco_hydro_beta-prop_sf"/>
</dbReference>
<dbReference type="AlphaFoldDB" id="A0A839TJB6"/>